<dbReference type="PANTHER" id="PTHR35615">
    <property type="entry name" value="PRESENT IN THE OUTER MITOCHONDRIAL MEMBRANE PROTEOME 22-RELATED"/>
    <property type="match status" value="1"/>
</dbReference>
<dbReference type="EMBL" id="JAFEUZ010000033">
    <property type="protein sequence ID" value="KAG5469582.1"/>
    <property type="molecule type" value="Genomic_DNA"/>
</dbReference>
<feature type="region of interest" description="Disordered" evidence="1">
    <location>
        <begin position="250"/>
        <end position="322"/>
    </location>
</feature>
<dbReference type="AlphaFoldDB" id="A0A836KEG8"/>
<organism evidence="2 3">
    <name type="scientific">Leishmania martiniquensis</name>
    <dbReference type="NCBI Taxonomy" id="1580590"/>
    <lineage>
        <taxon>Eukaryota</taxon>
        <taxon>Discoba</taxon>
        <taxon>Euglenozoa</taxon>
        <taxon>Kinetoplastea</taxon>
        <taxon>Metakinetoplastina</taxon>
        <taxon>Trypanosomatida</taxon>
        <taxon>Trypanosomatidae</taxon>
        <taxon>Leishmaniinae</taxon>
        <taxon>Leishmania</taxon>
    </lineage>
</organism>
<evidence type="ECO:0000256" key="1">
    <source>
        <dbReference type="SAM" id="MobiDB-lite"/>
    </source>
</evidence>
<name>A0A836KEG8_9TRYP</name>
<proteinExistence type="predicted"/>
<dbReference type="GeneID" id="92512892"/>
<evidence type="ECO:0000313" key="2">
    <source>
        <dbReference type="EMBL" id="KAG5469582.1"/>
    </source>
</evidence>
<accession>A0A836KEG8</accession>
<feature type="compositionally biased region" description="Low complexity" evidence="1">
    <location>
        <begin position="11"/>
        <end position="22"/>
    </location>
</feature>
<feature type="compositionally biased region" description="Low complexity" evidence="1">
    <location>
        <begin position="250"/>
        <end position="260"/>
    </location>
</feature>
<sequence length="650" mass="68129">MLQRRVSYRGTAAPRATPSSAPKSVDFSRPSGGPLREGFSRNGGLTDSAYGSRGDACASLPRRHGMSGHGSLNQGGFGSWSCANSAGSSRMPSYGSMGGGAGGHYSGRSDGAGSTSSFLMSPLAPPPSYDSLSPGEMNSCGSMGSNGFGTMWGAIMPVDSMRMIPMMLVPASSLYNGGGLYGSFAAMYGLGAPVGSIYGMPPMSMMSSTHSSNHNFGGVYDSGAGGWWVKEGAAPMGSFFASSNHSDWGSSTLASASRSSRTLDSERGRANATRSATEPHMKGRKAHATAMPPTSTKIPARTQRKSALEAPTATTEAKKSSGNGNTVRALAVVTGAGSPVAAVPGKLEVVAAAADAAKAAVKGSTLRELRDRWIRGHCSTLVIACGAGQRETSLALMSAFVDACFARLKTRSTYHSVSASLVAIKDSELGQDLLKSGATYEKMRTASSPIYGPALAEVTAEEVADGAAFRVLLKKGMRRVKSSKDLVVCLCVLKQLQKKDDAEENLLVSALNVTLVAENLTYLRSFKAKSTTGVLRHLYRYAFYGGSCTVCATCVAAHDAAAEDSIDAVRNMSDINNSTPHSGSVAGFVDYAAGKVAKYRTALGSVTNPDKRKVYERSMSHVQQMLEDMQRLQRHPRKETAKVYSVKESA</sequence>
<reference evidence="3" key="1">
    <citation type="journal article" date="2021" name="Microbiol. Resour. Announc.">
        <title>LGAAP: Leishmaniinae Genome Assembly and Annotation Pipeline.</title>
        <authorList>
            <person name="Almutairi H."/>
            <person name="Urbaniak M.D."/>
            <person name="Bates M.D."/>
            <person name="Jariyapan N."/>
            <person name="Kwakye-Nuako G."/>
            <person name="Thomaz-Soccol V."/>
            <person name="Al-Salem W.S."/>
            <person name="Dillon R.J."/>
            <person name="Bates P.A."/>
            <person name="Gatherer D."/>
        </authorList>
    </citation>
    <scope>NUCLEOTIDE SEQUENCE [LARGE SCALE GENOMIC DNA]</scope>
</reference>
<gene>
    <name evidence="2" type="ORF">LSCM1_02807</name>
</gene>
<feature type="compositionally biased region" description="Polar residues" evidence="1">
    <location>
        <begin position="312"/>
        <end position="322"/>
    </location>
</feature>
<dbReference type="Proteomes" id="UP000673552">
    <property type="component" value="Unassembled WGS sequence"/>
</dbReference>
<dbReference type="RefSeq" id="XP_067175755.1">
    <property type="nucleotide sequence ID" value="XM_067320380.1"/>
</dbReference>
<dbReference type="InterPro" id="IPR027417">
    <property type="entry name" value="P-loop_NTPase"/>
</dbReference>
<protein>
    <submittedName>
        <fullName evidence="2">Uncharacterized protein</fullName>
    </submittedName>
</protein>
<dbReference type="SUPFAM" id="SSF52540">
    <property type="entry name" value="P-loop containing nucleoside triphosphate hydrolases"/>
    <property type="match status" value="1"/>
</dbReference>
<feature type="region of interest" description="Disordered" evidence="1">
    <location>
        <begin position="1"/>
        <end position="56"/>
    </location>
</feature>
<comment type="caution">
    <text evidence="2">The sequence shown here is derived from an EMBL/GenBank/DDBJ whole genome shotgun (WGS) entry which is preliminary data.</text>
</comment>
<reference evidence="3" key="2">
    <citation type="journal article" date="2021" name="Sci. Data">
        <title>Chromosome-scale genome sequencing, assembly and annotation of six genomes from subfamily Leishmaniinae.</title>
        <authorList>
            <person name="Almutairi H."/>
            <person name="Urbaniak M.D."/>
            <person name="Bates M.D."/>
            <person name="Jariyapan N."/>
            <person name="Kwakye-Nuako G."/>
            <person name="Thomaz Soccol V."/>
            <person name="Al-Salem W.S."/>
            <person name="Dillon R.J."/>
            <person name="Bates P.A."/>
            <person name="Gatherer D."/>
        </authorList>
    </citation>
    <scope>NUCLEOTIDE SEQUENCE [LARGE SCALE GENOMIC DNA]</scope>
</reference>
<evidence type="ECO:0000313" key="3">
    <source>
        <dbReference type="Proteomes" id="UP000673552"/>
    </source>
</evidence>
<dbReference type="OrthoDB" id="10472384at2759"/>
<keyword evidence="3" id="KW-1185">Reference proteome</keyword>
<dbReference type="KEGG" id="lmat:92512892"/>
<dbReference type="PANTHER" id="PTHR35615:SF7">
    <property type="entry name" value="PRESENT IN THE OUTER MITOCHONDRIAL MEMBRANE PROTEOME 22"/>
    <property type="match status" value="1"/>
</dbReference>